<dbReference type="InterPro" id="IPR027417">
    <property type="entry name" value="P-loop_NTPase"/>
</dbReference>
<evidence type="ECO:0000313" key="12">
    <source>
        <dbReference type="RefSeq" id="XP_018330211.1"/>
    </source>
</evidence>
<evidence type="ECO:0000259" key="10">
    <source>
        <dbReference type="PROSITE" id="PS50893"/>
    </source>
</evidence>
<accession>A0A1W4X256</accession>
<feature type="domain" description="ABC transporter" evidence="10">
    <location>
        <begin position="30"/>
        <end position="270"/>
    </location>
</feature>
<protein>
    <submittedName>
        <fullName evidence="12">ATP-binding cassette sub-family G member 4</fullName>
    </submittedName>
</protein>
<keyword evidence="3" id="KW-0813">Transport</keyword>
<comment type="subcellular location">
    <subcellularLocation>
        <location evidence="1">Membrane</location>
        <topology evidence="1">Multi-pass membrane protein</topology>
    </subcellularLocation>
</comment>
<dbReference type="InterPro" id="IPR043926">
    <property type="entry name" value="ABCG_dom"/>
</dbReference>
<evidence type="ECO:0000256" key="7">
    <source>
        <dbReference type="ARBA" id="ARBA00022989"/>
    </source>
</evidence>
<dbReference type="GO" id="GO:0140359">
    <property type="term" value="F:ABC-type transporter activity"/>
    <property type="evidence" value="ECO:0007669"/>
    <property type="project" value="InterPro"/>
</dbReference>
<dbReference type="KEGG" id="apln:108740404"/>
<evidence type="ECO:0000256" key="9">
    <source>
        <dbReference type="SAM" id="Phobius"/>
    </source>
</evidence>
<comment type="similarity">
    <text evidence="2">Belongs to the ABC transporter superfamily. ABCG family. Eye pigment precursor importer (TC 3.A.1.204) subfamily.</text>
</comment>
<dbReference type="Proteomes" id="UP000192223">
    <property type="component" value="Unplaced"/>
</dbReference>
<name>A0A1W4X256_AGRPL</name>
<dbReference type="PANTHER" id="PTHR48041:SF105">
    <property type="entry name" value="FI02074P"/>
    <property type="match status" value="1"/>
</dbReference>
<dbReference type="Pfam" id="PF00005">
    <property type="entry name" value="ABC_tran"/>
    <property type="match status" value="1"/>
</dbReference>
<evidence type="ECO:0000313" key="11">
    <source>
        <dbReference type="Proteomes" id="UP000192223"/>
    </source>
</evidence>
<proteinExistence type="inferred from homology"/>
<evidence type="ECO:0000256" key="2">
    <source>
        <dbReference type="ARBA" id="ARBA00005814"/>
    </source>
</evidence>
<gene>
    <name evidence="12" type="primary">LOC108740404</name>
</gene>
<evidence type="ECO:0000256" key="3">
    <source>
        <dbReference type="ARBA" id="ARBA00022448"/>
    </source>
</evidence>
<dbReference type="OrthoDB" id="66620at2759"/>
<dbReference type="GO" id="GO:0016887">
    <property type="term" value="F:ATP hydrolysis activity"/>
    <property type="evidence" value="ECO:0007669"/>
    <property type="project" value="InterPro"/>
</dbReference>
<dbReference type="PROSITE" id="PS50893">
    <property type="entry name" value="ABC_TRANSPORTER_2"/>
    <property type="match status" value="1"/>
</dbReference>
<evidence type="ECO:0000256" key="8">
    <source>
        <dbReference type="ARBA" id="ARBA00023136"/>
    </source>
</evidence>
<dbReference type="GO" id="GO:0005886">
    <property type="term" value="C:plasma membrane"/>
    <property type="evidence" value="ECO:0007669"/>
    <property type="project" value="TreeGrafter"/>
</dbReference>
<dbReference type="InterPro" id="IPR003593">
    <property type="entry name" value="AAA+_ATPase"/>
</dbReference>
<dbReference type="AlphaFoldDB" id="A0A1W4X256"/>
<dbReference type="Pfam" id="PF01061">
    <property type="entry name" value="ABC2_membrane"/>
    <property type="match status" value="1"/>
</dbReference>
<evidence type="ECO:0000256" key="4">
    <source>
        <dbReference type="ARBA" id="ARBA00022692"/>
    </source>
</evidence>
<dbReference type="GeneID" id="108740404"/>
<evidence type="ECO:0000256" key="5">
    <source>
        <dbReference type="ARBA" id="ARBA00022741"/>
    </source>
</evidence>
<keyword evidence="7 9" id="KW-1133">Transmembrane helix</keyword>
<dbReference type="InterPro" id="IPR003439">
    <property type="entry name" value="ABC_transporter-like_ATP-bd"/>
</dbReference>
<dbReference type="InterPro" id="IPR017871">
    <property type="entry name" value="ABC_transporter-like_CS"/>
</dbReference>
<feature type="transmembrane region" description="Helical" evidence="9">
    <location>
        <begin position="451"/>
        <end position="477"/>
    </location>
</feature>
<keyword evidence="4 9" id="KW-0812">Transmembrane</keyword>
<dbReference type="PANTHER" id="PTHR48041">
    <property type="entry name" value="ABC TRANSPORTER G FAMILY MEMBER 28"/>
    <property type="match status" value="1"/>
</dbReference>
<dbReference type="SUPFAM" id="SSF52540">
    <property type="entry name" value="P-loop containing nucleoside triphosphate hydrolases"/>
    <property type="match status" value="1"/>
</dbReference>
<evidence type="ECO:0000256" key="1">
    <source>
        <dbReference type="ARBA" id="ARBA00004141"/>
    </source>
</evidence>
<reference evidence="12" key="1">
    <citation type="submission" date="2025-08" db="UniProtKB">
        <authorList>
            <consortium name="RefSeq"/>
        </authorList>
    </citation>
    <scope>IDENTIFICATION</scope>
    <source>
        <tissue evidence="12">Entire body</tissue>
    </source>
</reference>
<feature type="transmembrane region" description="Helical" evidence="9">
    <location>
        <begin position="604"/>
        <end position="624"/>
    </location>
</feature>
<dbReference type="GO" id="GO:0005524">
    <property type="term" value="F:ATP binding"/>
    <property type="evidence" value="ECO:0007669"/>
    <property type="project" value="UniProtKB-KW"/>
</dbReference>
<dbReference type="PROSITE" id="PS00211">
    <property type="entry name" value="ABC_TRANSPORTER_1"/>
    <property type="match status" value="1"/>
</dbReference>
<feature type="transmembrane region" description="Helical" evidence="9">
    <location>
        <begin position="489"/>
        <end position="512"/>
    </location>
</feature>
<dbReference type="Gene3D" id="3.40.50.300">
    <property type="entry name" value="P-loop containing nucleotide triphosphate hydrolases"/>
    <property type="match status" value="1"/>
</dbReference>
<sequence length="651" mass="73042">MENETETDLMVSGKKCNLLRKIANTPPVDIEFQDLKYSIRDSRDPSGFKHILNSISGKFRSGEFTAILGPSGAGKSTLLNVLAGYVRHGISGTIKINDKPREMKIFNKLSAYIMQEDLLQPKLSVFEAMMVAANLKLGPKVTKKEKENIVREVLDVLGLKGCTDTRTERLSGGQKKRVSVALELVNNPPVIFLDEPTTGLDSVAIKQCINVLKTLTNQGRTIICTIHQPPASIFEQFDQVYFLADGLCAYNGPANKLVDFLSSIDISCPTTYNPADHLIELIHMDSDITLMLSTATENGKRHLRLCNTDNTSGYSIIKKKETAQIALDTSYAVYKETTEPITIEKAHIEFPTSFFAQFWILLKRMMLIRSRSHTALKVQLVHHILSGLLVGSIFYKVGQNGSLAISNFFFCLCEIVFFMYTHTMTSVLMFPTEVQIVKREYFNRWYSLKAYYAAVIIRNLPLVIILGSVYIAITYAMSQQPTDFRSITLSSLVLLLVAVNSEAFGLAIGAMFNIMNGSAVAPSSLAPLLFFSIYGMGYGTKLETFMQYLIGTSYLRYGVVGMCSSLLEFRDPLPCDEEIYCHYRDPKILLRDMGVLGHTYSNQVLALVIFLFIHYLIGFLALWYRLKSDLKSTVAVYITKLFQLKRSLCGR</sequence>
<feature type="transmembrane region" description="Helical" evidence="9">
    <location>
        <begin position="407"/>
        <end position="430"/>
    </location>
</feature>
<keyword evidence="6 12" id="KW-0067">ATP-binding</keyword>
<dbReference type="RefSeq" id="XP_018330211.1">
    <property type="nucleotide sequence ID" value="XM_018474709.2"/>
</dbReference>
<feature type="transmembrane region" description="Helical" evidence="9">
    <location>
        <begin position="519"/>
        <end position="539"/>
    </location>
</feature>
<dbReference type="InterPro" id="IPR050352">
    <property type="entry name" value="ABCG_transporters"/>
</dbReference>
<keyword evidence="5" id="KW-0547">Nucleotide-binding</keyword>
<dbReference type="Pfam" id="PF19055">
    <property type="entry name" value="ABC2_membrane_7"/>
    <property type="match status" value="1"/>
</dbReference>
<dbReference type="STRING" id="224129.A0A1W4X256"/>
<dbReference type="FunFam" id="3.40.50.300:FF:001077">
    <property type="entry name" value="Uncharacterized protein, isoform A"/>
    <property type="match status" value="1"/>
</dbReference>
<dbReference type="InterPro" id="IPR013525">
    <property type="entry name" value="ABC2_TM"/>
</dbReference>
<organism evidence="11 12">
    <name type="scientific">Agrilus planipennis</name>
    <name type="common">Emerald ash borer</name>
    <name type="synonym">Agrilus marcopoli</name>
    <dbReference type="NCBI Taxonomy" id="224129"/>
    <lineage>
        <taxon>Eukaryota</taxon>
        <taxon>Metazoa</taxon>
        <taxon>Ecdysozoa</taxon>
        <taxon>Arthropoda</taxon>
        <taxon>Hexapoda</taxon>
        <taxon>Insecta</taxon>
        <taxon>Pterygota</taxon>
        <taxon>Neoptera</taxon>
        <taxon>Endopterygota</taxon>
        <taxon>Coleoptera</taxon>
        <taxon>Polyphaga</taxon>
        <taxon>Elateriformia</taxon>
        <taxon>Buprestoidea</taxon>
        <taxon>Buprestidae</taxon>
        <taxon>Agrilinae</taxon>
        <taxon>Agrilus</taxon>
    </lineage>
</organism>
<dbReference type="InParanoid" id="A0A1W4X256"/>
<keyword evidence="8 9" id="KW-0472">Membrane</keyword>
<keyword evidence="11" id="KW-1185">Reference proteome</keyword>
<evidence type="ECO:0000256" key="6">
    <source>
        <dbReference type="ARBA" id="ARBA00022840"/>
    </source>
</evidence>
<dbReference type="SMART" id="SM00382">
    <property type="entry name" value="AAA"/>
    <property type="match status" value="1"/>
</dbReference>
<dbReference type="CDD" id="cd03213">
    <property type="entry name" value="ABCG_EPDR"/>
    <property type="match status" value="1"/>
</dbReference>